<evidence type="ECO:0000259" key="1">
    <source>
        <dbReference type="Pfam" id="PF04965"/>
    </source>
</evidence>
<dbReference type="Pfam" id="PF04965">
    <property type="entry name" value="GPW_gp25"/>
    <property type="match status" value="1"/>
</dbReference>
<feature type="domain" description="IraD/Gp25-like" evidence="1">
    <location>
        <begin position="13"/>
        <end position="99"/>
    </location>
</feature>
<proteinExistence type="predicted"/>
<organism evidence="2 3">
    <name type="scientific">Pseudomonas putida</name>
    <name type="common">Arthrobacter siderocapsulatus</name>
    <dbReference type="NCBI Taxonomy" id="303"/>
    <lineage>
        <taxon>Bacteria</taxon>
        <taxon>Pseudomonadati</taxon>
        <taxon>Pseudomonadota</taxon>
        <taxon>Gammaproteobacteria</taxon>
        <taxon>Pseudomonadales</taxon>
        <taxon>Pseudomonadaceae</taxon>
        <taxon>Pseudomonas</taxon>
    </lineage>
</organism>
<protein>
    <submittedName>
        <fullName evidence="2">Baseplate assembly protein</fullName>
    </submittedName>
</protein>
<evidence type="ECO:0000313" key="3">
    <source>
        <dbReference type="Proteomes" id="UP000077752"/>
    </source>
</evidence>
<dbReference type="Proteomes" id="UP000077752">
    <property type="component" value="Unassembled WGS sequence"/>
</dbReference>
<dbReference type="RefSeq" id="WP_064302657.1">
    <property type="nucleotide sequence ID" value="NZ_LUCV01000014.1"/>
</dbReference>
<evidence type="ECO:0000313" key="2">
    <source>
        <dbReference type="EMBL" id="OAI93055.1"/>
    </source>
</evidence>
<dbReference type="EMBL" id="LUCV01000014">
    <property type="protein sequence ID" value="OAI93055.1"/>
    <property type="molecule type" value="Genomic_DNA"/>
</dbReference>
<dbReference type="SUPFAM" id="SSF160719">
    <property type="entry name" value="gpW/gp25-like"/>
    <property type="match status" value="1"/>
</dbReference>
<dbReference type="Gene3D" id="3.10.450.40">
    <property type="match status" value="1"/>
</dbReference>
<name>A0A177SPY1_PSEPU</name>
<accession>A0A177SPY1</accession>
<comment type="caution">
    <text evidence="2">The sequence shown here is derived from an EMBL/GenBank/DDBJ whole genome shotgun (WGS) entry which is preliminary data.</text>
</comment>
<gene>
    <name evidence="2" type="ORF">AYO28_16270</name>
</gene>
<sequence length="114" mass="12538">MNRRTGAALGKLEHIAQSIEDILTTRQGTRVERREYGSLLPELVDQPLNAATRLRLYAATAMALMRWEPRISLAQVELLVGDLSGRAELSLTGVLVDNNEPFNIRTPLQLGGSA</sequence>
<dbReference type="AlphaFoldDB" id="A0A177SPY1"/>
<dbReference type="InterPro" id="IPR007048">
    <property type="entry name" value="IraD/Gp25-like"/>
</dbReference>
<reference evidence="2 3" key="1">
    <citation type="submission" date="2016-03" db="EMBL/GenBank/DDBJ databases">
        <title>Draft Genome Assembly of Pseudomonas putida strain CBF10-2.</title>
        <authorList>
            <person name="Iyer R.S."/>
            <person name="Damania A."/>
        </authorList>
    </citation>
    <scope>NUCLEOTIDE SEQUENCE [LARGE SCALE GENOMIC DNA]</scope>
    <source>
        <strain evidence="2 3">CBF10-2</strain>
    </source>
</reference>